<dbReference type="Proteomes" id="UP000076420">
    <property type="component" value="Unassembled WGS sequence"/>
</dbReference>
<dbReference type="Gene3D" id="3.40.50.300">
    <property type="entry name" value="P-loop containing nucleotide triphosphate hydrolases"/>
    <property type="match status" value="1"/>
</dbReference>
<evidence type="ECO:0000313" key="4">
    <source>
        <dbReference type="EnsemblMetazoa" id="BGLB034563-PA"/>
    </source>
</evidence>
<reference evidence="4" key="1">
    <citation type="submission" date="2020-05" db="UniProtKB">
        <authorList>
            <consortium name="EnsemblMetazoa"/>
        </authorList>
    </citation>
    <scope>IDENTIFICATION</scope>
    <source>
        <strain evidence="4">BB02</strain>
    </source>
</reference>
<dbReference type="SUPFAM" id="SSF52540">
    <property type="entry name" value="P-loop containing nucleoside triphosphate hydrolases"/>
    <property type="match status" value="1"/>
</dbReference>
<name>A0A2C9LSQ7_BIOGL</name>
<dbReference type="PANTHER" id="PTHR11783">
    <property type="entry name" value="SULFOTRANSFERASE SULT"/>
    <property type="match status" value="1"/>
</dbReference>
<evidence type="ECO:0000313" key="5">
    <source>
        <dbReference type="Proteomes" id="UP000076420"/>
    </source>
</evidence>
<comment type="similarity">
    <text evidence="1">Belongs to the sulfotransferase 1 family.</text>
</comment>
<dbReference type="VEuPathDB" id="VectorBase:BGLB034563"/>
<accession>A0A2C9LSQ7</accession>
<evidence type="ECO:0000259" key="3">
    <source>
        <dbReference type="Pfam" id="PF00685"/>
    </source>
</evidence>
<dbReference type="InterPro" id="IPR000863">
    <property type="entry name" value="Sulfotransferase_dom"/>
</dbReference>
<dbReference type="GO" id="GO:0008146">
    <property type="term" value="F:sulfotransferase activity"/>
    <property type="evidence" value="ECO:0007669"/>
    <property type="project" value="InterPro"/>
</dbReference>
<dbReference type="AlphaFoldDB" id="A0A2C9LSQ7"/>
<dbReference type="InterPro" id="IPR027417">
    <property type="entry name" value="P-loop_NTPase"/>
</dbReference>
<evidence type="ECO:0000256" key="2">
    <source>
        <dbReference type="ARBA" id="ARBA00022679"/>
    </source>
</evidence>
<dbReference type="VEuPathDB" id="VectorBase:BGLAX_033571"/>
<dbReference type="EnsemblMetazoa" id="BGLB034563-RA">
    <property type="protein sequence ID" value="BGLB034563-PA"/>
    <property type="gene ID" value="BGLB034563"/>
</dbReference>
<keyword evidence="2" id="KW-0808">Transferase</keyword>
<gene>
    <name evidence="4" type="primary">106064415</name>
</gene>
<dbReference type="Pfam" id="PF00685">
    <property type="entry name" value="Sulfotransfer_1"/>
    <property type="match status" value="1"/>
</dbReference>
<dbReference type="KEGG" id="bgt:106064415"/>
<sequence length="197" mass="23364">MPVEVVYDDHGDGMTLCRYHGDRFGASDFVEESLVSMRDVELREDDVMLCSYSKSGCHWMWEILRLLQAGTTDLEVVDKESCMMEYNTVEQIDALPSPRVLNNHMHWDMQPRDLVDKKIKTVFFYRNPKDVAVSFFNHHRKFKDYDYKGTFNNYLQRLVQGKVDNGSPFRYLREWEDAILRHPELPIFVGCYEDMKE</sequence>
<proteinExistence type="inferred from homology"/>
<organism evidence="4 5">
    <name type="scientific">Biomphalaria glabrata</name>
    <name type="common">Bloodfluke planorb</name>
    <name type="synonym">Freshwater snail</name>
    <dbReference type="NCBI Taxonomy" id="6526"/>
    <lineage>
        <taxon>Eukaryota</taxon>
        <taxon>Metazoa</taxon>
        <taxon>Spiralia</taxon>
        <taxon>Lophotrochozoa</taxon>
        <taxon>Mollusca</taxon>
        <taxon>Gastropoda</taxon>
        <taxon>Heterobranchia</taxon>
        <taxon>Euthyneura</taxon>
        <taxon>Panpulmonata</taxon>
        <taxon>Hygrophila</taxon>
        <taxon>Lymnaeoidea</taxon>
        <taxon>Planorbidae</taxon>
        <taxon>Biomphalaria</taxon>
    </lineage>
</organism>
<evidence type="ECO:0000256" key="1">
    <source>
        <dbReference type="ARBA" id="ARBA00005771"/>
    </source>
</evidence>
<feature type="domain" description="Sulfotransferase" evidence="3">
    <location>
        <begin position="45"/>
        <end position="197"/>
    </location>
</feature>
<protein>
    <recommendedName>
        <fullName evidence="3">Sulfotransferase domain-containing protein</fullName>
    </recommendedName>
</protein>
<dbReference type="OrthoDB" id="205623at2759"/>